<dbReference type="PROSITE" id="PS51180">
    <property type="entry name" value="BRO1"/>
    <property type="match status" value="1"/>
</dbReference>
<dbReference type="STRING" id="6412.T1G7B4"/>
<dbReference type="OrthoDB" id="10266451at2759"/>
<comment type="similarity">
    <text evidence="1">Belongs to the BROX family.</text>
</comment>
<name>T1G7B4_HELRO</name>
<dbReference type="InParanoid" id="T1G7B4"/>
<evidence type="ECO:0000256" key="1">
    <source>
        <dbReference type="ARBA" id="ARBA00008901"/>
    </source>
</evidence>
<proteinExistence type="inferred from homology"/>
<evidence type="ECO:0000313" key="3">
    <source>
        <dbReference type="EMBL" id="ESN93154.1"/>
    </source>
</evidence>
<dbReference type="PANTHER" id="PTHR23032">
    <property type="entry name" value="BRO1 DOMAIN-CONTAINING PROTEIN BROX"/>
    <property type="match status" value="1"/>
</dbReference>
<dbReference type="InterPro" id="IPR038898">
    <property type="entry name" value="BROX"/>
</dbReference>
<evidence type="ECO:0000313" key="4">
    <source>
        <dbReference type="EnsemblMetazoa" id="HelroP89289"/>
    </source>
</evidence>
<sequence>MWFHRNYMKSTEFTTFELGSVTRGNDSINVCSEVRKSRIELLERLKDPYNQIDIVNESLDNYLSLLHGFIYSLDDQQEESQLRYIVNYKWSNSVYNISFCQQSDSLFECLSMLYSVAIWYSKHAAAISVKSNLKDNDALEVFKSLKTAAGIFLFVKITKSNLKRNAEQFSDLDDNVLEAYYLQCLGEAQEVSLARSIEMKHKPELIASLSYETSQIFKKAVDLFSNLNHKLFLKWKLYLQFKCDIYMAGAFNYYGELKLSEDYCGEAIKYAEEGKSNYTKAEQRGKLYLSTDGPGFQANLLTNSFFLKLGSTIHRTLDKCLLENGLIYHHKIPAKVEELDLKATYGVVTADAYQLPKPKIWTSDIYKSFQVNSNMNMESSKDSKKKDKCPAPVNEIEIKVNSNEDKYLSGCVIA</sequence>
<dbReference type="PANTHER" id="PTHR23032:SF13">
    <property type="entry name" value="BRO1 DOMAIN-CONTAINING PROTEIN BROX"/>
    <property type="match status" value="1"/>
</dbReference>
<gene>
    <name evidence="4" type="primary">20216961</name>
    <name evidence="3" type="ORF">HELRODRAFT_89289</name>
</gene>
<evidence type="ECO:0000259" key="2">
    <source>
        <dbReference type="PROSITE" id="PS51180"/>
    </source>
</evidence>
<dbReference type="InterPro" id="IPR038499">
    <property type="entry name" value="BRO1_sf"/>
</dbReference>
<dbReference type="InterPro" id="IPR004328">
    <property type="entry name" value="BRO1_dom"/>
</dbReference>
<dbReference type="SMART" id="SM01041">
    <property type="entry name" value="BRO1"/>
    <property type="match status" value="1"/>
</dbReference>
<dbReference type="EMBL" id="KB097635">
    <property type="protein sequence ID" value="ESN93154.1"/>
    <property type="molecule type" value="Genomic_DNA"/>
</dbReference>
<dbReference type="OMA" id="YNYCGEN"/>
<dbReference type="Gene3D" id="1.25.40.280">
    <property type="entry name" value="alix/aip1 like domains"/>
    <property type="match status" value="1"/>
</dbReference>
<dbReference type="eggNOG" id="ENOG502QQBR">
    <property type="taxonomic scope" value="Eukaryota"/>
</dbReference>
<dbReference type="HOGENOM" id="CLU_056561_0_0_1"/>
<reference evidence="5" key="1">
    <citation type="submission" date="2012-12" db="EMBL/GenBank/DDBJ databases">
        <authorList>
            <person name="Hellsten U."/>
            <person name="Grimwood J."/>
            <person name="Chapman J.A."/>
            <person name="Shapiro H."/>
            <person name="Aerts A."/>
            <person name="Otillar R.P."/>
            <person name="Terry A.Y."/>
            <person name="Boore J.L."/>
            <person name="Simakov O."/>
            <person name="Marletaz F."/>
            <person name="Cho S.-J."/>
            <person name="Edsinger-Gonzales E."/>
            <person name="Havlak P."/>
            <person name="Kuo D.-H."/>
            <person name="Larsson T."/>
            <person name="Lv J."/>
            <person name="Arendt D."/>
            <person name="Savage R."/>
            <person name="Osoegawa K."/>
            <person name="de Jong P."/>
            <person name="Lindberg D.R."/>
            <person name="Seaver E.C."/>
            <person name="Weisblat D.A."/>
            <person name="Putnam N.H."/>
            <person name="Grigoriev I.V."/>
            <person name="Rokhsar D.S."/>
        </authorList>
    </citation>
    <scope>NUCLEOTIDE SEQUENCE</scope>
</reference>
<reference evidence="4" key="3">
    <citation type="submission" date="2015-06" db="UniProtKB">
        <authorList>
            <consortium name="EnsemblMetazoa"/>
        </authorList>
    </citation>
    <scope>IDENTIFICATION</scope>
</reference>
<dbReference type="GeneID" id="20216961"/>
<dbReference type="Proteomes" id="UP000015101">
    <property type="component" value="Unassembled WGS sequence"/>
</dbReference>
<evidence type="ECO:0000313" key="5">
    <source>
        <dbReference type="Proteomes" id="UP000015101"/>
    </source>
</evidence>
<dbReference type="AlphaFoldDB" id="T1G7B4"/>
<protein>
    <recommendedName>
        <fullName evidence="2">BRO1 domain-containing protein</fullName>
    </recommendedName>
</protein>
<organism evidence="4 5">
    <name type="scientific">Helobdella robusta</name>
    <name type="common">Californian leech</name>
    <dbReference type="NCBI Taxonomy" id="6412"/>
    <lineage>
        <taxon>Eukaryota</taxon>
        <taxon>Metazoa</taxon>
        <taxon>Spiralia</taxon>
        <taxon>Lophotrochozoa</taxon>
        <taxon>Annelida</taxon>
        <taxon>Clitellata</taxon>
        <taxon>Hirudinea</taxon>
        <taxon>Rhynchobdellida</taxon>
        <taxon>Glossiphoniidae</taxon>
        <taxon>Helobdella</taxon>
    </lineage>
</organism>
<dbReference type="EnsemblMetazoa" id="HelroT89289">
    <property type="protein sequence ID" value="HelroP89289"/>
    <property type="gene ID" value="HelroG89289"/>
</dbReference>
<reference evidence="3 5" key="2">
    <citation type="journal article" date="2013" name="Nature">
        <title>Insights into bilaterian evolution from three spiralian genomes.</title>
        <authorList>
            <person name="Simakov O."/>
            <person name="Marletaz F."/>
            <person name="Cho S.J."/>
            <person name="Edsinger-Gonzales E."/>
            <person name="Havlak P."/>
            <person name="Hellsten U."/>
            <person name="Kuo D.H."/>
            <person name="Larsson T."/>
            <person name="Lv J."/>
            <person name="Arendt D."/>
            <person name="Savage R."/>
            <person name="Osoegawa K."/>
            <person name="de Jong P."/>
            <person name="Grimwood J."/>
            <person name="Chapman J.A."/>
            <person name="Shapiro H."/>
            <person name="Aerts A."/>
            <person name="Otillar R.P."/>
            <person name="Terry A.Y."/>
            <person name="Boore J.L."/>
            <person name="Grigoriev I.V."/>
            <person name="Lindberg D.R."/>
            <person name="Seaver E.C."/>
            <person name="Weisblat D.A."/>
            <person name="Putnam N.H."/>
            <person name="Rokhsar D.S."/>
        </authorList>
    </citation>
    <scope>NUCLEOTIDE SEQUENCE</scope>
</reference>
<dbReference type="Pfam" id="PF03097">
    <property type="entry name" value="BRO1"/>
    <property type="match status" value="1"/>
</dbReference>
<dbReference type="CTD" id="20216961"/>
<dbReference type="EMBL" id="AMQM01007528">
    <property type="status" value="NOT_ANNOTATED_CDS"/>
    <property type="molecule type" value="Genomic_DNA"/>
</dbReference>
<dbReference type="RefSeq" id="XP_009028720.1">
    <property type="nucleotide sequence ID" value="XM_009030472.1"/>
</dbReference>
<feature type="domain" description="BRO1" evidence="2">
    <location>
        <begin position="1"/>
        <end position="414"/>
    </location>
</feature>
<keyword evidence="5" id="KW-1185">Reference proteome</keyword>
<accession>T1G7B4</accession>
<dbReference type="KEGG" id="hro:HELRODRAFT_89289"/>